<reference evidence="3" key="2">
    <citation type="submission" date="2016-02" db="EMBL/GenBank/DDBJ databases">
        <title>Draft genome sequence of five rapidly growing Mycobacterium species.</title>
        <authorList>
            <person name="Katahira K."/>
            <person name="Gotou Y."/>
            <person name="Iida K."/>
            <person name="Ogura Y."/>
            <person name="Hayashi T."/>
        </authorList>
    </citation>
    <scope>NUCLEOTIDE SEQUENCE [LARGE SCALE GENOMIC DNA]</scope>
    <source>
        <strain evidence="3">JCM15298</strain>
    </source>
</reference>
<feature type="domain" description="N-acetylmuramoyl-L-alanine amidase" evidence="1">
    <location>
        <begin position="165"/>
        <end position="321"/>
    </location>
</feature>
<dbReference type="GO" id="GO:0009253">
    <property type="term" value="P:peptidoglycan catabolic process"/>
    <property type="evidence" value="ECO:0007669"/>
    <property type="project" value="InterPro"/>
</dbReference>
<dbReference type="Proteomes" id="UP000069443">
    <property type="component" value="Unassembled WGS sequence"/>
</dbReference>
<dbReference type="STRING" id="228230.RMCC_5886"/>
<evidence type="ECO:0000313" key="3">
    <source>
        <dbReference type="Proteomes" id="UP000069443"/>
    </source>
</evidence>
<gene>
    <name evidence="2" type="ORF">RMCC_5886</name>
</gene>
<dbReference type="GO" id="GO:0008745">
    <property type="term" value="F:N-acetylmuramoyl-L-alanine amidase activity"/>
    <property type="evidence" value="ECO:0007669"/>
    <property type="project" value="InterPro"/>
</dbReference>
<dbReference type="Gene3D" id="3.40.80.10">
    <property type="entry name" value="Peptidoglycan recognition protein-like"/>
    <property type="match status" value="1"/>
</dbReference>
<dbReference type="EMBL" id="BCSY01000113">
    <property type="protein sequence ID" value="GAS98921.1"/>
    <property type="molecule type" value="Genomic_DNA"/>
</dbReference>
<dbReference type="AlphaFoldDB" id="A0A100WIQ1"/>
<proteinExistence type="predicted"/>
<reference evidence="3" key="1">
    <citation type="journal article" date="2016" name="Genome Announc.">
        <title>Draft Genome Sequences of Five Rapidly Growing Mycobacterium Species, M. thermoresistibile, M. fortuitum subsp. acetamidolyticum, M. canariasense, M. brisbanense, and M. novocastrense.</title>
        <authorList>
            <person name="Katahira K."/>
            <person name="Ogura Y."/>
            <person name="Gotoh Y."/>
            <person name="Hayashi T."/>
        </authorList>
    </citation>
    <scope>NUCLEOTIDE SEQUENCE [LARGE SCALE GENOMIC DNA]</scope>
    <source>
        <strain evidence="3">JCM15298</strain>
    </source>
</reference>
<organism evidence="2 3">
    <name type="scientific">Mycolicibacterium canariasense</name>
    <name type="common">Mycobacterium canariasense</name>
    <dbReference type="NCBI Taxonomy" id="228230"/>
    <lineage>
        <taxon>Bacteria</taxon>
        <taxon>Bacillati</taxon>
        <taxon>Actinomycetota</taxon>
        <taxon>Actinomycetes</taxon>
        <taxon>Mycobacteriales</taxon>
        <taxon>Mycobacteriaceae</taxon>
        <taxon>Mycolicibacterium</taxon>
    </lineage>
</organism>
<keyword evidence="3" id="KW-1185">Reference proteome</keyword>
<dbReference type="SMART" id="SM00644">
    <property type="entry name" value="Ami_2"/>
    <property type="match status" value="1"/>
</dbReference>
<evidence type="ECO:0000313" key="2">
    <source>
        <dbReference type="EMBL" id="GAS98921.1"/>
    </source>
</evidence>
<dbReference type="Pfam" id="PF01510">
    <property type="entry name" value="Amidase_2"/>
    <property type="match status" value="1"/>
</dbReference>
<sequence>MYRTKDQVASEFIAEGKRRGITERGIVICIATGLVESNLTVYANSKVPESLSLPHDAVGSDGKSVGPLQQQVVWGNGGWWWGDAATCMDPTRSAGLFYDRLVKKPYQSATSDVAAGAIAQSIQGSAFPDRYATRMAEARQYYNRLSQGAAVPDSNRPDFNEFPLWSPSSQSRSGTKVDLFLLHTQEGGGGNSAAEDLAKYLGNPANQVSYHYTISQASDGGVTVVDVVDTDKASWSVLSANNRSINLCFAGSRASWTRDQWMKQSKAIDVAAYLAVQDCKKYGIPFKVIGTGGTYSADRAGVADHQYVTKVLGDGTHTDVGSGFPVDYFSQRFAFWAAGGATTSTPPAAKVWPKDYSDRELLEWIVAQLGDGDPAWPSKGMTLRDKVWSLGKAQS</sequence>
<dbReference type="InterPro" id="IPR036505">
    <property type="entry name" value="Amidase/PGRP_sf"/>
</dbReference>
<dbReference type="RefSeq" id="WP_062659674.1">
    <property type="nucleotide sequence ID" value="NZ_BCSY01000113.1"/>
</dbReference>
<dbReference type="InterPro" id="IPR002502">
    <property type="entry name" value="Amidase_domain"/>
</dbReference>
<comment type="caution">
    <text evidence="2">The sequence shown here is derived from an EMBL/GenBank/DDBJ whole genome shotgun (WGS) entry which is preliminary data.</text>
</comment>
<protein>
    <submittedName>
        <fullName evidence="2">Gp37</fullName>
    </submittedName>
</protein>
<dbReference type="SUPFAM" id="SSF55846">
    <property type="entry name" value="N-acetylmuramoyl-L-alanine amidase-like"/>
    <property type="match status" value="1"/>
</dbReference>
<name>A0A100WIQ1_MYCCR</name>
<accession>A0A100WIQ1</accession>
<evidence type="ECO:0000259" key="1">
    <source>
        <dbReference type="SMART" id="SM00644"/>
    </source>
</evidence>